<dbReference type="CDD" id="cd12599">
    <property type="entry name" value="RRM1_SF2_plant_like"/>
    <property type="match status" value="1"/>
</dbReference>
<dbReference type="GO" id="GO:0003729">
    <property type="term" value="F:mRNA binding"/>
    <property type="evidence" value="ECO:0007669"/>
    <property type="project" value="TreeGrafter"/>
</dbReference>
<dbReference type="AlphaFoldDB" id="A0A7J7HI84"/>
<accession>A0A7J7HI84</accession>
<comment type="subcellular location">
    <subcellularLocation>
        <location evidence="1">Nucleus speckle</location>
    </subcellularLocation>
    <subcellularLocation>
        <location evidence="2">Nucleus</location>
        <location evidence="2">Nucleoplasm</location>
    </subcellularLocation>
</comment>
<dbReference type="EMBL" id="JACBKZ010000004">
    <property type="protein sequence ID" value="KAF5952265.1"/>
    <property type="molecule type" value="Genomic_DNA"/>
</dbReference>
<dbReference type="SUPFAM" id="SSF54928">
    <property type="entry name" value="RNA-binding domain, RBD"/>
    <property type="match status" value="1"/>
</dbReference>
<dbReference type="InterPro" id="IPR035979">
    <property type="entry name" value="RBD_domain_sf"/>
</dbReference>
<name>A0A7J7HI84_CAMSI</name>
<keyword evidence="7 11" id="KW-0694">RNA-binding</keyword>
<dbReference type="GO" id="GO:0006397">
    <property type="term" value="P:mRNA processing"/>
    <property type="evidence" value="ECO:0007669"/>
    <property type="project" value="UniProtKB-KW"/>
</dbReference>
<dbReference type="InterPro" id="IPR012677">
    <property type="entry name" value="Nucleotide-bd_a/b_plait_sf"/>
</dbReference>
<protein>
    <recommendedName>
        <fullName evidence="13">RRM domain-containing protein</fullName>
    </recommendedName>
</protein>
<evidence type="ECO:0000256" key="4">
    <source>
        <dbReference type="ARBA" id="ARBA00022664"/>
    </source>
</evidence>
<dbReference type="FunFam" id="3.30.70.330:FF:000062">
    <property type="entry name" value="serine/arginine-rich splicing factor SR34A-like"/>
    <property type="match status" value="1"/>
</dbReference>
<evidence type="ECO:0000313" key="14">
    <source>
        <dbReference type="EMBL" id="KAF5952265.1"/>
    </source>
</evidence>
<dbReference type="PANTHER" id="PTHR23003">
    <property type="entry name" value="RNA RECOGNITION MOTIF RRM DOMAIN CONTAINING PROTEIN"/>
    <property type="match status" value="1"/>
</dbReference>
<dbReference type="GO" id="GO:0005737">
    <property type="term" value="C:cytoplasm"/>
    <property type="evidence" value="ECO:0007669"/>
    <property type="project" value="TreeGrafter"/>
</dbReference>
<feature type="domain" description="RRM" evidence="13">
    <location>
        <begin position="11"/>
        <end position="86"/>
    </location>
</feature>
<dbReference type="GO" id="GO:0005681">
    <property type="term" value="C:spliceosomal complex"/>
    <property type="evidence" value="ECO:0007669"/>
    <property type="project" value="UniProtKB-KW"/>
</dbReference>
<evidence type="ECO:0000256" key="10">
    <source>
        <dbReference type="ARBA" id="ARBA00061121"/>
    </source>
</evidence>
<dbReference type="GO" id="GO:0008380">
    <property type="term" value="P:RNA splicing"/>
    <property type="evidence" value="ECO:0007669"/>
    <property type="project" value="UniProtKB-KW"/>
</dbReference>
<evidence type="ECO:0000313" key="15">
    <source>
        <dbReference type="Proteomes" id="UP000593564"/>
    </source>
</evidence>
<keyword evidence="6" id="KW-0677">Repeat</keyword>
<keyword evidence="8" id="KW-0508">mRNA splicing</keyword>
<evidence type="ECO:0000256" key="11">
    <source>
        <dbReference type="PROSITE-ProRule" id="PRU00176"/>
    </source>
</evidence>
<dbReference type="SMART" id="SM00360">
    <property type="entry name" value="RRM"/>
    <property type="match status" value="2"/>
</dbReference>
<proteinExistence type="inferred from homology"/>
<dbReference type="Pfam" id="PF00076">
    <property type="entry name" value="RRM_1"/>
    <property type="match status" value="2"/>
</dbReference>
<comment type="caution">
    <text evidence="14">The sequence shown here is derived from an EMBL/GenBank/DDBJ whole genome shotgun (WGS) entry which is preliminary data.</text>
</comment>
<sequence>MRQKMSSRASRTLYVGNLPGDIREREVEDLFYKYGRIVDIDLKIPPRPPGYAFVEFEDYRDAEDAIRGRDGYNFDGNRLRVELAHGGRGSSSVDRYSSYSGGSSRGGVSRRSDYRVLVTGLPSSASWQDLKDHMRRAGDVCFSQVFRDRDGMRGIVDYTNSDDMKYAIRKLDDSLFRNQFSRAYIRVMEYGSRSPSRSPYYSRSRSPSRSYSYSSRSRSLQGPNILIGLHIDLVRGLFHHSLILSHLFALHQDPAFCGDLELHVRDLMGNGAQIPASHLVVEVCNFVDGHLWQTPDSALILICYACLDPSSKDGFVLKLDFYEVHASGVPPTTSQQRRQI</sequence>
<reference evidence="14 15" key="2">
    <citation type="submission" date="2020-07" db="EMBL/GenBank/DDBJ databases">
        <title>Genome assembly of wild tea tree DASZ reveals pedigree and selection history of tea varieties.</title>
        <authorList>
            <person name="Zhang W."/>
        </authorList>
    </citation>
    <scope>NUCLEOTIDE SEQUENCE [LARGE SCALE GENOMIC DNA]</scope>
    <source>
        <strain evidence="15">cv. G240</strain>
        <tissue evidence="14">Leaf</tissue>
    </source>
</reference>
<keyword evidence="4" id="KW-0507">mRNA processing</keyword>
<evidence type="ECO:0000256" key="7">
    <source>
        <dbReference type="ARBA" id="ARBA00022884"/>
    </source>
</evidence>
<feature type="region of interest" description="Disordered" evidence="12">
    <location>
        <begin position="87"/>
        <end position="107"/>
    </location>
</feature>
<evidence type="ECO:0000256" key="1">
    <source>
        <dbReference type="ARBA" id="ARBA00004324"/>
    </source>
</evidence>
<feature type="region of interest" description="Disordered" evidence="12">
    <location>
        <begin position="192"/>
        <end position="218"/>
    </location>
</feature>
<evidence type="ECO:0000259" key="13">
    <source>
        <dbReference type="PROSITE" id="PS50102"/>
    </source>
</evidence>
<dbReference type="FunFam" id="3.30.70.330:FF:000410">
    <property type="entry name" value="ASF/SF2-like pre-mRNA splicing factor SRP31"/>
    <property type="match status" value="1"/>
</dbReference>
<dbReference type="GO" id="GO:0016607">
    <property type="term" value="C:nuclear speck"/>
    <property type="evidence" value="ECO:0007669"/>
    <property type="project" value="UniProtKB-SubCell"/>
</dbReference>
<keyword evidence="9" id="KW-0539">Nucleus</keyword>
<gene>
    <name evidence="14" type="ORF">HYC85_010209</name>
</gene>
<evidence type="ECO:0000256" key="6">
    <source>
        <dbReference type="ARBA" id="ARBA00022737"/>
    </source>
</evidence>
<organism evidence="14 15">
    <name type="scientific">Camellia sinensis</name>
    <name type="common">Tea plant</name>
    <name type="synonym">Thea sinensis</name>
    <dbReference type="NCBI Taxonomy" id="4442"/>
    <lineage>
        <taxon>Eukaryota</taxon>
        <taxon>Viridiplantae</taxon>
        <taxon>Streptophyta</taxon>
        <taxon>Embryophyta</taxon>
        <taxon>Tracheophyta</taxon>
        <taxon>Spermatophyta</taxon>
        <taxon>Magnoliopsida</taxon>
        <taxon>eudicotyledons</taxon>
        <taxon>Gunneridae</taxon>
        <taxon>Pentapetalae</taxon>
        <taxon>asterids</taxon>
        <taxon>Ericales</taxon>
        <taxon>Theaceae</taxon>
        <taxon>Camellia</taxon>
    </lineage>
</organism>
<evidence type="ECO:0000256" key="9">
    <source>
        <dbReference type="ARBA" id="ARBA00023242"/>
    </source>
</evidence>
<dbReference type="CDD" id="cd12602">
    <property type="entry name" value="RRM2_SF2_plant_like"/>
    <property type="match status" value="1"/>
</dbReference>
<evidence type="ECO:0000256" key="12">
    <source>
        <dbReference type="SAM" id="MobiDB-lite"/>
    </source>
</evidence>
<reference evidence="15" key="1">
    <citation type="journal article" date="2020" name="Nat. Commun.">
        <title>Genome assembly of wild tea tree DASZ reveals pedigree and selection history of tea varieties.</title>
        <authorList>
            <person name="Zhang W."/>
            <person name="Zhang Y."/>
            <person name="Qiu H."/>
            <person name="Guo Y."/>
            <person name="Wan H."/>
            <person name="Zhang X."/>
            <person name="Scossa F."/>
            <person name="Alseekh S."/>
            <person name="Zhang Q."/>
            <person name="Wang P."/>
            <person name="Xu L."/>
            <person name="Schmidt M.H."/>
            <person name="Jia X."/>
            <person name="Li D."/>
            <person name="Zhu A."/>
            <person name="Guo F."/>
            <person name="Chen W."/>
            <person name="Ni D."/>
            <person name="Usadel B."/>
            <person name="Fernie A.R."/>
            <person name="Wen W."/>
        </authorList>
    </citation>
    <scope>NUCLEOTIDE SEQUENCE [LARGE SCALE GENOMIC DNA]</scope>
    <source>
        <strain evidence="15">cv. G240</strain>
    </source>
</reference>
<evidence type="ECO:0000256" key="2">
    <source>
        <dbReference type="ARBA" id="ARBA00004642"/>
    </source>
</evidence>
<dbReference type="PANTHER" id="PTHR23003:SF62">
    <property type="entry name" value="SERINE_ARGININE (SR)-TYPE SHUTTLING MRNA BINDING PROTEIN NPL3"/>
    <property type="match status" value="1"/>
</dbReference>
<keyword evidence="15" id="KW-1185">Reference proteome</keyword>
<comment type="similarity">
    <text evidence="10">Belongs to the splicing factor SR family. SR subfamily.</text>
</comment>
<keyword evidence="3" id="KW-0597">Phosphoprotein</keyword>
<feature type="compositionally biased region" description="Low complexity" evidence="12">
    <location>
        <begin position="90"/>
        <end position="107"/>
    </location>
</feature>
<dbReference type="Proteomes" id="UP000593564">
    <property type="component" value="Unassembled WGS sequence"/>
</dbReference>
<dbReference type="InterPro" id="IPR000504">
    <property type="entry name" value="RRM_dom"/>
</dbReference>
<evidence type="ECO:0000256" key="3">
    <source>
        <dbReference type="ARBA" id="ARBA00022553"/>
    </source>
</evidence>
<feature type="domain" description="RRM" evidence="13">
    <location>
        <begin position="114"/>
        <end position="192"/>
    </location>
</feature>
<evidence type="ECO:0000256" key="5">
    <source>
        <dbReference type="ARBA" id="ARBA00022728"/>
    </source>
</evidence>
<dbReference type="InterPro" id="IPR050374">
    <property type="entry name" value="RRT5_SRSF_SR"/>
</dbReference>
<evidence type="ECO:0000256" key="8">
    <source>
        <dbReference type="ARBA" id="ARBA00023187"/>
    </source>
</evidence>
<keyword evidence="5" id="KW-0747">Spliceosome</keyword>
<dbReference type="Gene3D" id="3.30.70.330">
    <property type="match status" value="2"/>
</dbReference>
<dbReference type="PROSITE" id="PS50102">
    <property type="entry name" value="RRM"/>
    <property type="match status" value="2"/>
</dbReference>